<dbReference type="AlphaFoldDB" id="J3TFU4"/>
<protein>
    <submittedName>
        <fullName evidence="1">Uncharacterized protein</fullName>
    </submittedName>
</protein>
<keyword evidence="2" id="KW-1185">Reference proteome</keyword>
<dbReference type="EMBL" id="CP003546">
    <property type="protein sequence ID" value="AFP85177.1"/>
    <property type="molecule type" value="Genomic_DNA"/>
</dbReference>
<name>J3TFU4_9ENTR</name>
<dbReference type="KEGG" id="sect:A359_08110"/>
<organism evidence="1 2">
    <name type="scientific">secondary endosymbiont of Ctenarytaina eucalypti</name>
    <dbReference type="NCBI Taxonomy" id="1199245"/>
    <lineage>
        <taxon>Bacteria</taxon>
        <taxon>Pseudomonadati</taxon>
        <taxon>Pseudomonadota</taxon>
        <taxon>Gammaproteobacteria</taxon>
        <taxon>Enterobacterales</taxon>
        <taxon>Enterobacteriaceae</taxon>
        <taxon>aphid secondary symbionts</taxon>
    </lineage>
</organism>
<gene>
    <name evidence="1" type="ORF">A359_08110</name>
</gene>
<proteinExistence type="predicted"/>
<accession>J3TFU4</accession>
<evidence type="ECO:0000313" key="1">
    <source>
        <dbReference type="EMBL" id="AFP85177.1"/>
    </source>
</evidence>
<dbReference type="Proteomes" id="UP000003936">
    <property type="component" value="Chromosome"/>
</dbReference>
<sequence>MSARLHADEFKKNQANALLRLKIDSSCTMNLNNLKLQYIITLYSHKIIYTLFTKTVSYHNMVLAFQHIYYL</sequence>
<reference evidence="1 2" key="1">
    <citation type="journal article" date="2012" name="Mol. Biol. Evol.">
        <title>Genome reduction and co-evolution between the primary and secondary bacterial symbionts of psyllids.</title>
        <authorList>
            <person name="Sloan D.B."/>
            <person name="Moran N.A."/>
        </authorList>
    </citation>
    <scope>NUCLEOTIDE SEQUENCE [LARGE SCALE GENOMIC DNA]</scope>
    <source>
        <strain evidence="1">Ceuc_S</strain>
    </source>
</reference>
<evidence type="ECO:0000313" key="2">
    <source>
        <dbReference type="Proteomes" id="UP000003936"/>
    </source>
</evidence>
<dbReference type="HOGENOM" id="CLU_2737753_0_0_6"/>